<dbReference type="InterPro" id="IPR029060">
    <property type="entry name" value="PIN-like_dom_sf"/>
</dbReference>
<evidence type="ECO:0000259" key="1">
    <source>
        <dbReference type="Pfam" id="PF13470"/>
    </source>
</evidence>
<name>A0A1T3MH04_9FLAO</name>
<sequence>MENIFVDTNIVIDLLQKRPEYYKEAQELFTLADKKELKLNISALTIANTYYLLSRHYNVNDTRKIISQFKVLVNILAIDDKIIELSLSSDFRDFENGIQYYTAIENNMTHIITRNKKDFKSSILPILTAKEYLKL</sequence>
<dbReference type="Proteomes" id="UP000190813">
    <property type="component" value="Unassembled WGS sequence"/>
</dbReference>
<accession>A0A1T3MH04</accession>
<gene>
    <name evidence="2" type="ORF">BAZ10_05630</name>
</gene>
<organism evidence="2 3">
    <name type="scientific">Elizabethkingia occulta</name>
    <dbReference type="NCBI Taxonomy" id="1867263"/>
    <lineage>
        <taxon>Bacteria</taxon>
        <taxon>Pseudomonadati</taxon>
        <taxon>Bacteroidota</taxon>
        <taxon>Flavobacteriia</taxon>
        <taxon>Flavobacteriales</taxon>
        <taxon>Weeksellaceae</taxon>
        <taxon>Elizabethkingia</taxon>
    </lineage>
</organism>
<dbReference type="AlphaFoldDB" id="A0A1T3MH04"/>
<dbReference type="Pfam" id="PF13470">
    <property type="entry name" value="PIN_3"/>
    <property type="match status" value="1"/>
</dbReference>
<dbReference type="InterPro" id="IPR002716">
    <property type="entry name" value="PIN_dom"/>
</dbReference>
<dbReference type="RefSeq" id="WP_078772195.1">
    <property type="nucleotide sequence ID" value="NZ_CBCSBR010000001.1"/>
</dbReference>
<evidence type="ECO:0000313" key="2">
    <source>
        <dbReference type="EMBL" id="OPC63560.1"/>
    </source>
</evidence>
<evidence type="ECO:0000313" key="3">
    <source>
        <dbReference type="Proteomes" id="UP000190813"/>
    </source>
</evidence>
<keyword evidence="3" id="KW-1185">Reference proteome</keyword>
<dbReference type="EMBL" id="MAHX01000016">
    <property type="protein sequence ID" value="OPC63560.1"/>
    <property type="molecule type" value="Genomic_DNA"/>
</dbReference>
<dbReference type="SUPFAM" id="SSF88723">
    <property type="entry name" value="PIN domain-like"/>
    <property type="match status" value="1"/>
</dbReference>
<feature type="domain" description="PIN" evidence="1">
    <location>
        <begin position="4"/>
        <end position="117"/>
    </location>
</feature>
<proteinExistence type="predicted"/>
<dbReference type="Gene3D" id="3.40.50.1010">
    <property type="entry name" value="5'-nuclease"/>
    <property type="match status" value="1"/>
</dbReference>
<protein>
    <submittedName>
        <fullName evidence="2">Twitching motility protein PilT</fullName>
    </submittedName>
</protein>
<comment type="caution">
    <text evidence="2">The sequence shown here is derived from an EMBL/GenBank/DDBJ whole genome shotgun (WGS) entry which is preliminary data.</text>
</comment>
<reference evidence="2 3" key="1">
    <citation type="submission" date="2016-06" db="EMBL/GenBank/DDBJ databases">
        <title>Revisiting the taxonomy of the Elizabethkingia Genus based on Whole-Genome Sequencing, Optical Mapping, and MALDI-TOF.</title>
        <authorList>
            <person name="Nicholson A.C."/>
        </authorList>
    </citation>
    <scope>NUCLEOTIDE SEQUENCE [LARGE SCALE GENOMIC DNA]</scope>
    <source>
        <strain evidence="2 3">G4070</strain>
    </source>
</reference>